<evidence type="ECO:0000313" key="1">
    <source>
        <dbReference type="EMBL" id="PBK90091.1"/>
    </source>
</evidence>
<protein>
    <submittedName>
        <fullName evidence="1">Uncharacterized protein</fullName>
    </submittedName>
</protein>
<name>A0A2H3D4A2_ARMGA</name>
<accession>A0A2H3D4A2</accession>
<dbReference type="Proteomes" id="UP000217790">
    <property type="component" value="Unassembled WGS sequence"/>
</dbReference>
<organism evidence="1 2">
    <name type="scientific">Armillaria gallica</name>
    <name type="common">Bulbous honey fungus</name>
    <name type="synonym">Armillaria bulbosa</name>
    <dbReference type="NCBI Taxonomy" id="47427"/>
    <lineage>
        <taxon>Eukaryota</taxon>
        <taxon>Fungi</taxon>
        <taxon>Dikarya</taxon>
        <taxon>Basidiomycota</taxon>
        <taxon>Agaricomycotina</taxon>
        <taxon>Agaricomycetes</taxon>
        <taxon>Agaricomycetidae</taxon>
        <taxon>Agaricales</taxon>
        <taxon>Marasmiineae</taxon>
        <taxon>Physalacriaceae</taxon>
        <taxon>Armillaria</taxon>
    </lineage>
</organism>
<evidence type="ECO:0000313" key="2">
    <source>
        <dbReference type="Proteomes" id="UP000217790"/>
    </source>
</evidence>
<dbReference type="AlphaFoldDB" id="A0A2H3D4A2"/>
<dbReference type="STRING" id="47427.A0A2H3D4A2"/>
<gene>
    <name evidence="1" type="ORF">ARMGADRAFT_1032680</name>
</gene>
<proteinExistence type="predicted"/>
<sequence>MRKGIGWILRKIGEDHQLKARPFTVSKLRVPRKLYYGRLAQLHLDFTEVTERTIPNELSNSFASSESSLISASFAMDVVQFWRASIFEQPAAWSKINECVHLVDLSATFPNGVPTCLHFDASYRPCGLQQPFIEGPKTGFRALANTVKFLRDIAVETEMINRFIKADGGTREILSDEANDISKLCYGSSSGQIYNLGKGR</sequence>
<dbReference type="InParanoid" id="A0A2H3D4A2"/>
<reference evidence="2" key="1">
    <citation type="journal article" date="2017" name="Nat. Ecol. Evol.">
        <title>Genome expansion and lineage-specific genetic innovations in the forest pathogenic fungi Armillaria.</title>
        <authorList>
            <person name="Sipos G."/>
            <person name="Prasanna A.N."/>
            <person name="Walter M.C."/>
            <person name="O'Connor E."/>
            <person name="Balint B."/>
            <person name="Krizsan K."/>
            <person name="Kiss B."/>
            <person name="Hess J."/>
            <person name="Varga T."/>
            <person name="Slot J."/>
            <person name="Riley R."/>
            <person name="Boka B."/>
            <person name="Rigling D."/>
            <person name="Barry K."/>
            <person name="Lee J."/>
            <person name="Mihaltcheva S."/>
            <person name="LaButti K."/>
            <person name="Lipzen A."/>
            <person name="Waldron R."/>
            <person name="Moloney N.M."/>
            <person name="Sperisen C."/>
            <person name="Kredics L."/>
            <person name="Vagvoelgyi C."/>
            <person name="Patrignani A."/>
            <person name="Fitzpatrick D."/>
            <person name="Nagy I."/>
            <person name="Doyle S."/>
            <person name="Anderson J.B."/>
            <person name="Grigoriev I.V."/>
            <person name="Gueldener U."/>
            <person name="Muensterkoetter M."/>
            <person name="Nagy L.G."/>
        </authorList>
    </citation>
    <scope>NUCLEOTIDE SEQUENCE [LARGE SCALE GENOMIC DNA]</scope>
    <source>
        <strain evidence="2">Ar21-2</strain>
    </source>
</reference>
<keyword evidence="2" id="KW-1185">Reference proteome</keyword>
<dbReference type="EMBL" id="KZ293666">
    <property type="protein sequence ID" value="PBK90091.1"/>
    <property type="molecule type" value="Genomic_DNA"/>
</dbReference>